<evidence type="ECO:0000313" key="3">
    <source>
        <dbReference type="EMBL" id="MET3075207.1"/>
    </source>
</evidence>
<reference evidence="3 4" key="1">
    <citation type="submission" date="2024-07" db="EMBL/GenBank/DDBJ databases">
        <title>Isolation, whole-genome sequencing, and annotation of five antibiotic-resistant bacteria from environmental samples.</title>
        <authorList>
            <person name="Bedore T."/>
            <person name="Hudson A.O."/>
            <person name="Kumar G."/>
        </authorList>
    </citation>
    <scope>NUCLEOTIDE SEQUENCE [LARGE SCALE GENOMIC DNA]</scope>
    <source>
        <strain evidence="3 4">RIT844</strain>
    </source>
</reference>
<dbReference type="SUPFAM" id="SSF51735">
    <property type="entry name" value="NAD(P)-binding Rossmann-fold domains"/>
    <property type="match status" value="1"/>
</dbReference>
<dbReference type="InterPro" id="IPR014308">
    <property type="entry name" value="Xanthine_DH_XdhC"/>
</dbReference>
<evidence type="ECO:0000259" key="2">
    <source>
        <dbReference type="Pfam" id="PF13478"/>
    </source>
</evidence>
<proteinExistence type="predicted"/>
<sequence length="260" mass="28496">MIYHDWISVLHSLREKRESCVLITVLSERGSVPRDRGSKMVVSATDTFLTIGGGHLEYQCIAQAREMLQQRCTQPRSEEFALAARLGQCCGGHATLLFEPLMQQQPEIQVYGAGHVGQALVNLLATLPCRITWIDSRAAQFHAVPPGVTVRQVEDPIDCVQEAAPDSYFVVMTHDHPLDLALSEAILRRGDFRYAGVIGSATKAQRFRYRLEGKGIAADSLARLRCPIGLADVKGKLPAEIAVAVAGEIISVYQQQAISC</sequence>
<dbReference type="InterPro" id="IPR036291">
    <property type="entry name" value="NAD(P)-bd_dom_sf"/>
</dbReference>
<dbReference type="RefSeq" id="WP_354466135.1">
    <property type="nucleotide sequence ID" value="NZ_JBEWWF010000001.1"/>
</dbReference>
<evidence type="ECO:0000313" key="4">
    <source>
        <dbReference type="Proteomes" id="UP001548992"/>
    </source>
</evidence>
<organism evidence="3 4">
    <name type="scientific">Pantoea leporis</name>
    <dbReference type="NCBI Taxonomy" id="2933780"/>
    <lineage>
        <taxon>Bacteria</taxon>
        <taxon>Pseudomonadati</taxon>
        <taxon>Pseudomonadota</taxon>
        <taxon>Gammaproteobacteria</taxon>
        <taxon>Enterobacterales</taxon>
        <taxon>Erwiniaceae</taxon>
        <taxon>Pantoea</taxon>
    </lineage>
</organism>
<dbReference type="EMBL" id="JBEWWF010000001">
    <property type="protein sequence ID" value="MET3075207.1"/>
    <property type="molecule type" value="Genomic_DNA"/>
</dbReference>
<comment type="caution">
    <text evidence="3">The sequence shown here is derived from an EMBL/GenBank/DDBJ whole genome shotgun (WGS) entry which is preliminary data.</text>
</comment>
<protein>
    <submittedName>
        <fullName evidence="3">Xanthine dehydrogenase accessory protein XdhC</fullName>
    </submittedName>
</protein>
<feature type="domain" description="XdhC Rossmann" evidence="2">
    <location>
        <begin position="110"/>
        <end position="249"/>
    </location>
</feature>
<feature type="domain" description="XdhC- CoxI" evidence="1">
    <location>
        <begin position="14"/>
        <end position="72"/>
    </location>
</feature>
<dbReference type="PANTHER" id="PTHR30388:SF6">
    <property type="entry name" value="XANTHINE DEHYDROGENASE SUBUNIT A-RELATED"/>
    <property type="match status" value="1"/>
</dbReference>
<name>A0ABV2DVX9_9GAMM</name>
<keyword evidence="4" id="KW-1185">Reference proteome</keyword>
<evidence type="ECO:0000259" key="1">
    <source>
        <dbReference type="Pfam" id="PF02625"/>
    </source>
</evidence>
<gene>
    <name evidence="3" type="primary">xdhC</name>
    <name evidence="3" type="ORF">ABXV16_05535</name>
</gene>
<accession>A0ABV2DVX9</accession>
<dbReference type="Pfam" id="PF02625">
    <property type="entry name" value="XdhC_CoxI"/>
    <property type="match status" value="1"/>
</dbReference>
<dbReference type="NCBIfam" id="TIGR02964">
    <property type="entry name" value="xanthine_xdhC"/>
    <property type="match status" value="1"/>
</dbReference>
<dbReference type="Proteomes" id="UP001548992">
    <property type="component" value="Unassembled WGS sequence"/>
</dbReference>
<dbReference type="InterPro" id="IPR027051">
    <property type="entry name" value="XdhC_Rossmann_dom"/>
</dbReference>
<dbReference type="Pfam" id="PF13478">
    <property type="entry name" value="XdhC_C"/>
    <property type="match status" value="1"/>
</dbReference>
<dbReference type="PANTHER" id="PTHR30388">
    <property type="entry name" value="ALDEHYDE OXIDOREDUCTASE MOLYBDENUM COFACTOR ASSEMBLY PROTEIN"/>
    <property type="match status" value="1"/>
</dbReference>
<dbReference type="Gene3D" id="3.40.50.720">
    <property type="entry name" value="NAD(P)-binding Rossmann-like Domain"/>
    <property type="match status" value="1"/>
</dbReference>
<dbReference type="InterPro" id="IPR052698">
    <property type="entry name" value="MoCofactor_Util/Proc"/>
</dbReference>
<dbReference type="InterPro" id="IPR003777">
    <property type="entry name" value="XdhC_CoxI"/>
</dbReference>